<evidence type="ECO:0000313" key="3">
    <source>
        <dbReference type="Ensembl" id="ENSHCOP00000003299.1"/>
    </source>
</evidence>
<evidence type="ECO:0000256" key="2">
    <source>
        <dbReference type="SAM" id="MobiDB-lite"/>
    </source>
</evidence>
<dbReference type="GeneID" id="109511482"/>
<feature type="region of interest" description="Disordered" evidence="2">
    <location>
        <begin position="1302"/>
        <end position="1323"/>
    </location>
</feature>
<dbReference type="CTD" id="10615"/>
<sequence length="1555" mass="173291">MSSRSVEGSPSRRYEERPPLRSLENEKQHLSTPPRRKSKSLMKADVCLGLCSPPPANVTQTIKMGTFGPVDLTFQSFICSGGEVMISEEPSLCTEDHIFLPQDQTVGGTCEKDDMGTSETCSIHMEHPYCHPERTDPAVVEIIPANTESDSSELKVSAGSRQPGETVPLVMDGEHVDNPNDCQREGALSAICDVTFKSFTCAGVEVEIPNVTKVVDETVPLPAEQTVTSHSELSFLPADVHLCSEHFDHPYFRFETNVDTFGQEAALLSAFVAVPGEQAENSQLLHNESLIVNHVQSSQNDDKAVTLTPASDKTLTHHSVSLKVQDGFDDEIPPVTEMFNETFPLPEEQIASGQSQPQILPAEVKECGDLLNCHFEKNLLDPHIETKTENCGQVAGVPEEQTSHSEFLTKNQTLTMDPIQVNPNDDVLGTSTPSSEKTLAPESVYLKIRVTPERVDDGKMVPEGQLNLDFSQSSEAKDSALGLSENRPHVPSPVGEPLTETLPTVLKVLSERPSVVSALQLISPIRRASLTLARACRNPADHCEKNPLSPDGSEMAALWTDHLESPLPHPLFNSTTLCNKLQPEGPQPEDLGKKNHGSALPDGPLIPDGPLQQQLRQMAEFLLLASGKIDFAAPPAKSCGVGVGITPVKMLDRSLNTSGEFERKSDLSNADACTLTDPLPLMWNCPAGSLDSVPREELEQRLTSSTVMVEALVQQLAVARALCAPSAGPPPSQLRNKLVQTDHTELSQTTMYRDLYMAALDRIGNLEEDGRSVQELIRYMQEMRVTMASLTGDTDAALSDMKQTEALVREDHRRLASHFGEMKLLYTKFKEMQTRMTEKVDEAFRQRDEMKTRMEDAQTSKEAAFSTVEQVRTRCAGEMAALRRSVGSQQELLAALNVTFPQLVALNKTNSETLSSASNLLCQTMQDHSSLTNELSLVRSLVLRTAPLLVRLNEKAAAALRERDEHMSARDQAQEEKEQLQEELRKATFSLQTAEEQIGDLSLQVNILTSEMSVLRQKLKEGEEQRAQLERTMTEMSATVSSTTAAHTFLEHTLAEETSRLQQAQRDASMAEERADNLASSLGQAEEWADELSRDLAEKEEDLRRLRELSQSQSSQIQQLRGVCAQLGAAAEMNEFLQAENEVAREQLAESEDMLRVLHERNIQCEDLKADLSQLERERKSVQEELEATRVKARTSQRKRSEELAQAVTEITLLHHTLRVVTNKLHDVLGGEKPEPNNSQPALKVEQQQPSSSFVDCVTVALTAEKNDDEEEETKTTDVSTDSPRESIFSENSAFTRLPVTPKKKNPVAREFDEDEKEEQSGVPEVLAHLSDTVTELVGALESVQRQKDARAEELQHAACSLEMALQDTNSKHRAEVSELKHQLSCLRRQAERREQALQQQAQDSKMITKLMNDVTEAQELMLKHRIEYNELRKETTELCRSLQQSETEIQILRAELRKAGTQTTGEVDEKEEKLLLLKEVERLKTSLQETEQTRGKLLERAKRHQQIQQINQQKCENEVRMLNNMMNKVRETLLSLPEVVKNCEQLQQLLEYLG</sequence>
<dbReference type="Ensembl" id="ENSHCOT00000008965.1">
    <property type="protein sequence ID" value="ENSHCOP00000003299.1"/>
    <property type="gene ID" value="ENSHCOG00000004605.1"/>
</dbReference>
<keyword evidence="4" id="KW-1185">Reference proteome</keyword>
<feature type="compositionally biased region" description="Basic and acidic residues" evidence="2">
    <location>
        <begin position="10"/>
        <end position="29"/>
    </location>
</feature>
<dbReference type="PANTHER" id="PTHR15347:SF1">
    <property type="entry name" value="SPERM-ASSOCIATED ANTIGEN 5"/>
    <property type="match status" value="1"/>
</dbReference>
<feature type="region of interest" description="Disordered" evidence="2">
    <location>
        <begin position="1263"/>
        <end position="1286"/>
    </location>
</feature>
<dbReference type="PANTHER" id="PTHR15347">
    <property type="entry name" value="SPERM-ASSOCIATED ANTIGEN 5"/>
    <property type="match status" value="1"/>
</dbReference>
<dbReference type="GeneTree" id="ENSGT01140000285699"/>
<evidence type="ECO:0000256" key="1">
    <source>
        <dbReference type="SAM" id="Coils"/>
    </source>
</evidence>
<feature type="region of interest" description="Disordered" evidence="2">
    <location>
        <begin position="575"/>
        <end position="602"/>
    </location>
</feature>
<dbReference type="OMA" id="YMEEKIQ"/>
<dbReference type="InterPro" id="IPR028728">
    <property type="entry name" value="Astrin"/>
</dbReference>
<feature type="region of interest" description="Disordered" evidence="2">
    <location>
        <begin position="457"/>
        <end position="498"/>
    </location>
</feature>
<reference evidence="3" key="2">
    <citation type="submission" date="2025-09" db="UniProtKB">
        <authorList>
            <consortium name="Ensembl"/>
        </authorList>
    </citation>
    <scope>IDENTIFICATION</scope>
</reference>
<organism evidence="3 4">
    <name type="scientific">Hippocampus comes</name>
    <name type="common">Tiger tail seahorse</name>
    <dbReference type="NCBI Taxonomy" id="109280"/>
    <lineage>
        <taxon>Eukaryota</taxon>
        <taxon>Metazoa</taxon>
        <taxon>Chordata</taxon>
        <taxon>Craniata</taxon>
        <taxon>Vertebrata</taxon>
        <taxon>Euteleostomi</taxon>
        <taxon>Actinopterygii</taxon>
        <taxon>Neopterygii</taxon>
        <taxon>Teleostei</taxon>
        <taxon>Neoteleostei</taxon>
        <taxon>Acanthomorphata</taxon>
        <taxon>Syngnathiaria</taxon>
        <taxon>Syngnathiformes</taxon>
        <taxon>Syngnathoidei</taxon>
        <taxon>Syngnathidae</taxon>
        <taxon>Hippocampus</taxon>
    </lineage>
</organism>
<feature type="coiled-coil region" evidence="1">
    <location>
        <begin position="1370"/>
        <end position="1533"/>
    </location>
</feature>
<dbReference type="STRING" id="109280.ENSHCOP00000003299"/>
<feature type="region of interest" description="Disordered" evidence="2">
    <location>
        <begin position="1"/>
        <end position="38"/>
    </location>
</feature>
<dbReference type="RefSeq" id="XP_019718179.1">
    <property type="nucleotide sequence ID" value="XM_019862620.1"/>
</dbReference>
<accession>A0A3Q3D5J8</accession>
<feature type="region of interest" description="Disordered" evidence="2">
    <location>
        <begin position="1228"/>
        <end position="1251"/>
    </location>
</feature>
<dbReference type="OrthoDB" id="5972338at2759"/>
<name>A0A3Q3D5J8_HIPCM</name>
<keyword evidence="1" id="KW-0175">Coiled coil</keyword>
<proteinExistence type="predicted"/>
<dbReference type="GO" id="GO:0051301">
    <property type="term" value="P:cell division"/>
    <property type="evidence" value="ECO:0007669"/>
    <property type="project" value="InterPro"/>
</dbReference>
<dbReference type="KEGG" id="hcq:109511482"/>
<evidence type="ECO:0000313" key="4">
    <source>
        <dbReference type="Proteomes" id="UP000264820"/>
    </source>
</evidence>
<feature type="compositionally biased region" description="Polar residues" evidence="2">
    <location>
        <begin position="1236"/>
        <end position="1251"/>
    </location>
</feature>
<dbReference type="Gene3D" id="1.20.5.340">
    <property type="match status" value="1"/>
</dbReference>
<protein>
    <submittedName>
        <fullName evidence="3">Sperm associated antigen 5</fullName>
    </submittedName>
</protein>
<feature type="coiled-coil region" evidence="1">
    <location>
        <begin position="949"/>
        <end position="1192"/>
    </location>
</feature>
<dbReference type="GO" id="GO:0051988">
    <property type="term" value="P:regulation of attachment of spindle microtubules to kinetochore"/>
    <property type="evidence" value="ECO:0007669"/>
    <property type="project" value="InterPro"/>
</dbReference>
<dbReference type="Proteomes" id="UP000264820">
    <property type="component" value="Unplaced"/>
</dbReference>
<reference evidence="3" key="1">
    <citation type="submission" date="2025-08" db="UniProtKB">
        <authorList>
            <consortium name="Ensembl"/>
        </authorList>
    </citation>
    <scope>IDENTIFICATION</scope>
</reference>